<feature type="signal peptide" evidence="2">
    <location>
        <begin position="1"/>
        <end position="27"/>
    </location>
</feature>
<protein>
    <recommendedName>
        <fullName evidence="5">DUF680 domain-containing protein</fullName>
    </recommendedName>
</protein>
<feature type="chain" id="PRO_5023107300" description="DUF680 domain-containing protein" evidence="2">
    <location>
        <begin position="28"/>
        <end position="80"/>
    </location>
</feature>
<keyword evidence="2" id="KW-0732">Signal</keyword>
<evidence type="ECO:0008006" key="5">
    <source>
        <dbReference type="Google" id="ProtNLM"/>
    </source>
</evidence>
<evidence type="ECO:0000313" key="3">
    <source>
        <dbReference type="EMBL" id="TYR31316.1"/>
    </source>
</evidence>
<proteinExistence type="predicted"/>
<reference evidence="3 4" key="2">
    <citation type="submission" date="2019-09" db="EMBL/GenBank/DDBJ databases">
        <title>Mesorhizobium sp. MaA-C15 isolated from Microcystis aeruginosa.</title>
        <authorList>
            <person name="Jeong S.E."/>
            <person name="Jin H.M."/>
            <person name="Jeon C.O."/>
        </authorList>
    </citation>
    <scope>NUCLEOTIDE SEQUENCE [LARGE SCALE GENOMIC DNA]</scope>
    <source>
        <strain evidence="3 4">MaA-C15</strain>
    </source>
</reference>
<comment type="caution">
    <text evidence="3">The sequence shown here is derived from an EMBL/GenBank/DDBJ whole genome shotgun (WGS) entry which is preliminary data.</text>
</comment>
<evidence type="ECO:0000256" key="2">
    <source>
        <dbReference type="SAM" id="SignalP"/>
    </source>
</evidence>
<keyword evidence="4" id="KW-1185">Reference proteome</keyword>
<gene>
    <name evidence="3" type="ORF">FY036_13585</name>
</gene>
<name>A0A5D4GRC7_9HYPH</name>
<evidence type="ECO:0000256" key="1">
    <source>
        <dbReference type="SAM" id="MobiDB-lite"/>
    </source>
</evidence>
<reference evidence="3 4" key="1">
    <citation type="submission" date="2019-08" db="EMBL/GenBank/DDBJ databases">
        <authorList>
            <person name="Seo Y.L."/>
        </authorList>
    </citation>
    <scope>NUCLEOTIDE SEQUENCE [LARGE SCALE GENOMIC DNA]</scope>
    <source>
        <strain evidence="3 4">MaA-C15</strain>
    </source>
</reference>
<dbReference type="Proteomes" id="UP000323258">
    <property type="component" value="Unassembled WGS sequence"/>
</dbReference>
<dbReference type="AlphaFoldDB" id="A0A5D4GRC7"/>
<organism evidence="3 4">
    <name type="scientific">Neoaquamicrobium microcysteis</name>
    <dbReference type="NCBI Taxonomy" id="2682781"/>
    <lineage>
        <taxon>Bacteria</taxon>
        <taxon>Pseudomonadati</taxon>
        <taxon>Pseudomonadota</taxon>
        <taxon>Alphaproteobacteria</taxon>
        <taxon>Hyphomicrobiales</taxon>
        <taxon>Phyllobacteriaceae</taxon>
        <taxon>Neoaquamicrobium</taxon>
    </lineage>
</organism>
<feature type="region of interest" description="Disordered" evidence="1">
    <location>
        <begin position="58"/>
        <end position="80"/>
    </location>
</feature>
<sequence length="80" mass="7910">MTLPSWALKLAAASVIPAVIFAGAALSAPSQQVAGTVADQTYQSGDDGIDFAAVTGPVGSREGRTPACADPASGLHPCVK</sequence>
<dbReference type="RefSeq" id="WP_148915289.1">
    <property type="nucleotide sequence ID" value="NZ_VSZS01000064.1"/>
</dbReference>
<accession>A0A5D4GRC7</accession>
<evidence type="ECO:0000313" key="4">
    <source>
        <dbReference type="Proteomes" id="UP000323258"/>
    </source>
</evidence>
<dbReference type="EMBL" id="VSZS01000064">
    <property type="protein sequence ID" value="TYR31316.1"/>
    <property type="molecule type" value="Genomic_DNA"/>
</dbReference>